<keyword evidence="8" id="KW-0812">Transmembrane</keyword>
<dbReference type="NCBIfam" id="NF007013">
    <property type="entry name" value="PRK09477.1"/>
    <property type="match status" value="1"/>
</dbReference>
<feature type="transmembrane region" description="Helical" evidence="8">
    <location>
        <begin position="56"/>
        <end position="84"/>
    </location>
</feature>
<dbReference type="GO" id="GO:0051539">
    <property type="term" value="F:4 iron, 4 sulfur cluster binding"/>
    <property type="evidence" value="ECO:0007669"/>
    <property type="project" value="UniProtKB-KW"/>
</dbReference>
<feature type="transmembrane region" description="Helical" evidence="8">
    <location>
        <begin position="159"/>
        <end position="182"/>
    </location>
</feature>
<protein>
    <submittedName>
        <fullName evidence="10">Polyferredoxin NapH (Periplasmic nitrate reductase)</fullName>
    </submittedName>
</protein>
<evidence type="ECO:0000256" key="7">
    <source>
        <dbReference type="ARBA" id="ARBA00023014"/>
    </source>
</evidence>
<feature type="domain" description="4Fe-4S ferredoxin-type" evidence="9">
    <location>
        <begin position="206"/>
        <end position="236"/>
    </location>
</feature>
<evidence type="ECO:0000256" key="1">
    <source>
        <dbReference type="ARBA" id="ARBA00022448"/>
    </source>
</evidence>
<keyword evidence="8" id="KW-0472">Membrane</keyword>
<gene>
    <name evidence="10" type="ORF">MNB_SM-5-973</name>
</gene>
<keyword evidence="2" id="KW-0004">4Fe-4S</keyword>
<evidence type="ECO:0000256" key="2">
    <source>
        <dbReference type="ARBA" id="ARBA00022485"/>
    </source>
</evidence>
<dbReference type="Pfam" id="PF13237">
    <property type="entry name" value="Fer4_10"/>
    <property type="match status" value="1"/>
</dbReference>
<dbReference type="GO" id="GO:0005886">
    <property type="term" value="C:plasma membrane"/>
    <property type="evidence" value="ECO:0007669"/>
    <property type="project" value="TreeGrafter"/>
</dbReference>
<evidence type="ECO:0000256" key="5">
    <source>
        <dbReference type="ARBA" id="ARBA00022982"/>
    </source>
</evidence>
<dbReference type="PROSITE" id="PS51379">
    <property type="entry name" value="4FE4S_FER_2"/>
    <property type="match status" value="2"/>
</dbReference>
<dbReference type="SUPFAM" id="SSF54862">
    <property type="entry name" value="4Fe-4S ferredoxins"/>
    <property type="match status" value="1"/>
</dbReference>
<dbReference type="InterPro" id="IPR051684">
    <property type="entry name" value="Electron_Trans/Redox"/>
</dbReference>
<organism evidence="10">
    <name type="scientific">hydrothermal vent metagenome</name>
    <dbReference type="NCBI Taxonomy" id="652676"/>
    <lineage>
        <taxon>unclassified sequences</taxon>
        <taxon>metagenomes</taxon>
        <taxon>ecological metagenomes</taxon>
    </lineage>
</organism>
<dbReference type="InterPro" id="IPR017900">
    <property type="entry name" value="4Fe4S_Fe_S_CS"/>
</dbReference>
<feature type="transmembrane region" description="Helical" evidence="8">
    <location>
        <begin position="129"/>
        <end position="147"/>
    </location>
</feature>
<dbReference type="PANTHER" id="PTHR30176">
    <property type="entry name" value="FERREDOXIN-TYPE PROTEIN NAPH"/>
    <property type="match status" value="1"/>
</dbReference>
<keyword evidence="8" id="KW-1133">Transmembrane helix</keyword>
<dbReference type="InterPro" id="IPR017896">
    <property type="entry name" value="4Fe4S_Fe-S-bd"/>
</dbReference>
<sequence length="276" mass="30953">MIKIWNNYRYLILRRFVQIGILLLFFGANAWGWKILEGNLTSSLLFGKIPMSDPYAVLQMAVAGAVIASDLLIGVGVVALFYFLIGGRAFCSWVCPINMVTDSANYLRRVFDIDRAQLQKSPISRNTRYWILGLSLIVSAFMGIAAFEFVSPISMLHRGIVFGMGFGWAAIGMIFLFDLFVLKNGWCGHICPLGGFYSLLGKFSFIRVHHIEENCTLCMKCKIVCPEKQVLHMIGKESLPVLSGECTNCARCIEVCDDDALKFSIRDFIQNKKTGE</sequence>
<feature type="domain" description="4Fe-4S ferredoxin-type" evidence="9">
    <location>
        <begin position="237"/>
        <end position="266"/>
    </location>
</feature>
<evidence type="ECO:0000256" key="4">
    <source>
        <dbReference type="ARBA" id="ARBA00022737"/>
    </source>
</evidence>
<evidence type="ECO:0000256" key="8">
    <source>
        <dbReference type="SAM" id="Phobius"/>
    </source>
</evidence>
<keyword evidence="5" id="KW-0249">Electron transport</keyword>
<keyword evidence="7" id="KW-0411">Iron-sulfur</keyword>
<dbReference type="EMBL" id="FPHH01000052">
    <property type="protein sequence ID" value="SFV59038.1"/>
    <property type="molecule type" value="Genomic_DNA"/>
</dbReference>
<evidence type="ECO:0000256" key="6">
    <source>
        <dbReference type="ARBA" id="ARBA00023004"/>
    </source>
</evidence>
<dbReference type="Gene3D" id="3.30.70.20">
    <property type="match status" value="1"/>
</dbReference>
<reference evidence="10" key="1">
    <citation type="submission" date="2016-10" db="EMBL/GenBank/DDBJ databases">
        <authorList>
            <person name="de Groot N.N."/>
        </authorList>
    </citation>
    <scope>NUCLEOTIDE SEQUENCE</scope>
</reference>
<dbReference type="Pfam" id="PF12801">
    <property type="entry name" value="Fer4_5"/>
    <property type="match status" value="2"/>
</dbReference>
<dbReference type="NCBIfam" id="TIGR02163">
    <property type="entry name" value="napH"/>
    <property type="match status" value="1"/>
</dbReference>
<accession>A0A1W1BZK6</accession>
<evidence type="ECO:0000256" key="3">
    <source>
        <dbReference type="ARBA" id="ARBA00022723"/>
    </source>
</evidence>
<dbReference type="AlphaFoldDB" id="A0A1W1BZK6"/>
<proteinExistence type="predicted"/>
<dbReference type="GO" id="GO:0046872">
    <property type="term" value="F:metal ion binding"/>
    <property type="evidence" value="ECO:0007669"/>
    <property type="project" value="UniProtKB-KW"/>
</dbReference>
<dbReference type="PANTHER" id="PTHR30176:SF3">
    <property type="entry name" value="FERREDOXIN-TYPE PROTEIN NAPH"/>
    <property type="match status" value="1"/>
</dbReference>
<dbReference type="PROSITE" id="PS00198">
    <property type="entry name" value="4FE4S_FER_1"/>
    <property type="match status" value="1"/>
</dbReference>
<dbReference type="InterPro" id="IPR011886">
    <property type="entry name" value="NapH_MauN"/>
</dbReference>
<keyword evidence="3" id="KW-0479">Metal-binding</keyword>
<evidence type="ECO:0000259" key="9">
    <source>
        <dbReference type="PROSITE" id="PS51379"/>
    </source>
</evidence>
<name>A0A1W1BZK6_9ZZZZ</name>
<keyword evidence="6" id="KW-0408">Iron</keyword>
<evidence type="ECO:0000313" key="10">
    <source>
        <dbReference type="EMBL" id="SFV59038.1"/>
    </source>
</evidence>
<keyword evidence="4" id="KW-0677">Repeat</keyword>
<keyword evidence="1" id="KW-0813">Transport</keyword>